<dbReference type="Proteomes" id="UP000007800">
    <property type="component" value="Unassembled WGS sequence"/>
</dbReference>
<proteinExistence type="inferred from homology"/>
<dbReference type="OMA" id="VCFEGVF"/>
<dbReference type="PANTHER" id="PTHR10509">
    <property type="entry name" value="O-METHYLTRANSFERASE-RELATED"/>
    <property type="match status" value="1"/>
</dbReference>
<dbReference type="AlphaFoldDB" id="C5KNL6"/>
<keyword evidence="2 5" id="KW-0808">Transferase</keyword>
<dbReference type="RefSeq" id="XP_002782132.1">
    <property type="nucleotide sequence ID" value="XM_002782086.1"/>
</dbReference>
<gene>
    <name evidence="5" type="ORF">Pmar_PMAR025473</name>
</gene>
<dbReference type="PANTHER" id="PTHR10509:SF14">
    <property type="entry name" value="CAFFEOYL-COA O-METHYLTRANSFERASE 3-RELATED"/>
    <property type="match status" value="1"/>
</dbReference>
<dbReference type="InParanoid" id="C5KNL6"/>
<keyword evidence="3" id="KW-0949">S-adenosyl-L-methionine</keyword>
<organism evidence="6">
    <name type="scientific">Perkinsus marinus (strain ATCC 50983 / TXsc)</name>
    <dbReference type="NCBI Taxonomy" id="423536"/>
    <lineage>
        <taxon>Eukaryota</taxon>
        <taxon>Sar</taxon>
        <taxon>Alveolata</taxon>
        <taxon>Perkinsozoa</taxon>
        <taxon>Perkinsea</taxon>
        <taxon>Perkinsida</taxon>
        <taxon>Perkinsidae</taxon>
        <taxon>Perkinsus</taxon>
    </lineage>
</organism>
<evidence type="ECO:0000256" key="3">
    <source>
        <dbReference type="ARBA" id="ARBA00022691"/>
    </source>
</evidence>
<reference evidence="5 6" key="1">
    <citation type="submission" date="2008-07" db="EMBL/GenBank/DDBJ databases">
        <authorList>
            <person name="El-Sayed N."/>
            <person name="Caler E."/>
            <person name="Inman J."/>
            <person name="Amedeo P."/>
            <person name="Hass B."/>
            <person name="Wortman J."/>
        </authorList>
    </citation>
    <scope>NUCLEOTIDE SEQUENCE [LARGE SCALE GENOMIC DNA]</scope>
    <source>
        <strain evidence="6">ATCC 50983 / TXsc</strain>
    </source>
</reference>
<name>C5KNL6_PERM5</name>
<accession>C5KNL6</accession>
<evidence type="ECO:0000313" key="6">
    <source>
        <dbReference type="Proteomes" id="UP000007800"/>
    </source>
</evidence>
<dbReference type="Gene3D" id="3.40.50.150">
    <property type="entry name" value="Vaccinia Virus protein VP39"/>
    <property type="match status" value="1"/>
</dbReference>
<dbReference type="Pfam" id="PF01596">
    <property type="entry name" value="Methyltransf_3"/>
    <property type="match status" value="1"/>
</dbReference>
<evidence type="ECO:0000256" key="4">
    <source>
        <dbReference type="ARBA" id="ARBA00023453"/>
    </source>
</evidence>
<dbReference type="GeneID" id="9059641"/>
<protein>
    <submittedName>
        <fullName evidence="5">O-methyltransferase mdmC, putative</fullName>
    </submittedName>
</protein>
<dbReference type="PROSITE" id="PS51682">
    <property type="entry name" value="SAM_OMT_I"/>
    <property type="match status" value="1"/>
</dbReference>
<dbReference type="CDD" id="cd02440">
    <property type="entry name" value="AdoMet_MTases"/>
    <property type="match status" value="1"/>
</dbReference>
<dbReference type="EMBL" id="GG674626">
    <property type="protein sequence ID" value="EER13927.1"/>
    <property type="molecule type" value="Genomic_DNA"/>
</dbReference>
<keyword evidence="1 5" id="KW-0489">Methyltransferase</keyword>
<dbReference type="InterPro" id="IPR050362">
    <property type="entry name" value="Cation-dep_OMT"/>
</dbReference>
<dbReference type="GO" id="GO:0032259">
    <property type="term" value="P:methylation"/>
    <property type="evidence" value="ECO:0007669"/>
    <property type="project" value="UniProtKB-KW"/>
</dbReference>
<dbReference type="OrthoDB" id="10251242at2759"/>
<evidence type="ECO:0000256" key="2">
    <source>
        <dbReference type="ARBA" id="ARBA00022679"/>
    </source>
</evidence>
<dbReference type="InterPro" id="IPR029063">
    <property type="entry name" value="SAM-dependent_MTases_sf"/>
</dbReference>
<evidence type="ECO:0000313" key="5">
    <source>
        <dbReference type="EMBL" id="EER13927.1"/>
    </source>
</evidence>
<sequence length="234" mass="26269">MSRDELKSSEPPTIASHPKLNQYYFDNSIRVSDLQRQFYAKIGEKDKARMTGGMDEAQFFKLMLRATGAKKVLEVGVFRGATTAYLAQGVGKDGKVIGLDVCKEYLDEVQAEDYWKELGVNDRIEIRIGNAVDTMKKLVATDNSTFDFIFIDADKRSYDDYYEFALKLAKPVTGIIAVDNTFYGGTVLDQNDEEGSAIDRLNKKILVDDRVEASMLCICDGVSIVRKRGPDEEL</sequence>
<comment type="similarity">
    <text evidence="4">Belongs to the class I-like SAM-binding methyltransferase superfamily. Cation-dependent O-methyltransferase family.</text>
</comment>
<dbReference type="GO" id="GO:0008757">
    <property type="term" value="F:S-adenosylmethionine-dependent methyltransferase activity"/>
    <property type="evidence" value="ECO:0007669"/>
    <property type="project" value="TreeGrafter"/>
</dbReference>
<dbReference type="InterPro" id="IPR002935">
    <property type="entry name" value="SAM_O-MeTrfase"/>
</dbReference>
<dbReference type="SUPFAM" id="SSF53335">
    <property type="entry name" value="S-adenosyl-L-methionine-dependent methyltransferases"/>
    <property type="match status" value="1"/>
</dbReference>
<evidence type="ECO:0000256" key="1">
    <source>
        <dbReference type="ARBA" id="ARBA00022603"/>
    </source>
</evidence>
<dbReference type="GO" id="GO:0008171">
    <property type="term" value="F:O-methyltransferase activity"/>
    <property type="evidence" value="ECO:0007669"/>
    <property type="project" value="InterPro"/>
</dbReference>
<keyword evidence="6" id="KW-1185">Reference proteome</keyword>